<accession>A0AB37Q7S1</accession>
<dbReference type="RefSeq" id="WP_159420523.1">
    <property type="nucleotide sequence ID" value="NZ_RBPH01000255.1"/>
</dbReference>
<dbReference type="AlphaFoldDB" id="A0AB37Q7S1"/>
<comment type="caution">
    <text evidence="1">The sequence shown here is derived from an EMBL/GenBank/DDBJ whole genome shotgun (WGS) entry which is preliminary data.</text>
</comment>
<name>A0AB37Q7S1_PSECA</name>
<gene>
    <name evidence="1" type="ORF">ALQ53_200127</name>
</gene>
<organism evidence="1 2">
    <name type="scientific">Pseudomonas cannabina</name>
    <dbReference type="NCBI Taxonomy" id="86840"/>
    <lineage>
        <taxon>Bacteria</taxon>
        <taxon>Pseudomonadati</taxon>
        <taxon>Pseudomonadota</taxon>
        <taxon>Gammaproteobacteria</taxon>
        <taxon>Pseudomonadales</taxon>
        <taxon>Pseudomonadaceae</taxon>
        <taxon>Pseudomonas</taxon>
    </lineage>
</organism>
<protein>
    <submittedName>
        <fullName evidence="1">Uncharacterized protein</fullName>
    </submittedName>
</protein>
<dbReference type="Proteomes" id="UP000269335">
    <property type="component" value="Unassembled WGS sequence"/>
</dbReference>
<reference evidence="1 2" key="1">
    <citation type="submission" date="2018-08" db="EMBL/GenBank/DDBJ databases">
        <title>Recombination of ecologically and evolutionarily significant loci maintains genetic cohesion in the Pseudomonas syringae species complex.</title>
        <authorList>
            <person name="Dillon M."/>
            <person name="Thakur S."/>
            <person name="Almeida R.N.D."/>
            <person name="Weir B.S."/>
            <person name="Guttman D.S."/>
        </authorList>
    </citation>
    <scope>NUCLEOTIDE SEQUENCE [LARGE SCALE GENOMIC DNA]</scope>
    <source>
        <strain evidence="1 2">ICMP 15201</strain>
    </source>
</reference>
<evidence type="ECO:0000313" key="2">
    <source>
        <dbReference type="Proteomes" id="UP000269335"/>
    </source>
</evidence>
<dbReference type="EMBL" id="RBPH01000255">
    <property type="protein sequence ID" value="RMN76641.1"/>
    <property type="molecule type" value="Genomic_DNA"/>
</dbReference>
<proteinExistence type="predicted"/>
<sequence length="58" mass="6643">MAERVLELNLVRAAHDLSDYLKDNELTADNFLTVQALIHSVSWMGEALLNIQKERMTN</sequence>
<evidence type="ECO:0000313" key="1">
    <source>
        <dbReference type="EMBL" id="RMN76641.1"/>
    </source>
</evidence>